<evidence type="ECO:0000313" key="2">
    <source>
        <dbReference type="Proteomes" id="UP000677898"/>
    </source>
</evidence>
<dbReference type="Proteomes" id="UP000677898">
    <property type="component" value="Chromosome"/>
</dbReference>
<dbReference type="Pfam" id="PF07363">
    <property type="entry name" value="DUF1484"/>
    <property type="match status" value="1"/>
</dbReference>
<evidence type="ECO:0000313" key="1">
    <source>
        <dbReference type="EMBL" id="QUP54586.1"/>
    </source>
</evidence>
<keyword evidence="2" id="KW-1185">Reference proteome</keyword>
<proteinExistence type="predicted"/>
<organism evidence="1 2">
    <name type="scientific">Ralstonia syzygii</name>
    <dbReference type="NCBI Taxonomy" id="28097"/>
    <lineage>
        <taxon>Bacteria</taxon>
        <taxon>Pseudomonadati</taxon>
        <taxon>Pseudomonadota</taxon>
        <taxon>Betaproteobacteria</taxon>
        <taxon>Burkholderiales</taxon>
        <taxon>Burkholderiaceae</taxon>
        <taxon>Ralstonia</taxon>
        <taxon>Ralstonia solanacearum species complex</taxon>
    </lineage>
</organism>
<protein>
    <submittedName>
        <fullName evidence="1">DUF1484 family protein</fullName>
    </submittedName>
</protein>
<sequence length="108" mass="12106">MHERKRSVQTLALAQQRQLIDQLVALNKHARAPVVETVRQLDTVSTHIYETAEEACLHFLSVSAGLVGILQLLDSWSARSLECRSLHCLLGPLKLELDSALHNVQKML</sequence>
<name>A0ABX7ZGV7_9RALS</name>
<gene>
    <name evidence="1" type="ORF">GO998_12985</name>
</gene>
<accession>A0ABX7ZGV7</accession>
<reference evidence="1 2" key="1">
    <citation type="journal article" date="2021" name="Phytopathology">
        <title>Complete genome sequence of Ralstonia syzygii subsp. indonesiensis strain LLRS-1, isolated from wilted tobacco in China.</title>
        <authorList>
            <person name="Lu C.H."/>
            <person name="Li J.Y."/>
            <person name="Mi M.G."/>
            <person name="Lin Z.L."/>
            <person name="Jiang N."/>
            <person name="Gai X."/>
            <person name="Ma J.H."/>
            <person name="Lei L.P."/>
            <person name="Xia Z.Y."/>
        </authorList>
    </citation>
    <scope>NUCLEOTIDE SEQUENCE [LARGE SCALE GENOMIC DNA]</scope>
    <source>
        <strain evidence="1 2">LLRS-1</strain>
    </source>
</reference>
<dbReference type="RefSeq" id="WP_211903819.1">
    <property type="nucleotide sequence ID" value="NZ_CP046729.1"/>
</dbReference>
<dbReference type="EMBL" id="CP046729">
    <property type="protein sequence ID" value="QUP54586.1"/>
    <property type="molecule type" value="Genomic_DNA"/>
</dbReference>
<dbReference type="InterPro" id="IPR009957">
    <property type="entry name" value="DUF1484"/>
</dbReference>